<dbReference type="PANTHER" id="PTHR31460">
    <property type="match status" value="1"/>
</dbReference>
<organism evidence="2 3">
    <name type="scientific">Cuscuta australis</name>
    <dbReference type="NCBI Taxonomy" id="267555"/>
    <lineage>
        <taxon>Eukaryota</taxon>
        <taxon>Viridiplantae</taxon>
        <taxon>Streptophyta</taxon>
        <taxon>Embryophyta</taxon>
        <taxon>Tracheophyta</taxon>
        <taxon>Spermatophyta</taxon>
        <taxon>Magnoliopsida</taxon>
        <taxon>eudicotyledons</taxon>
        <taxon>Gunneridae</taxon>
        <taxon>Pentapetalae</taxon>
        <taxon>asterids</taxon>
        <taxon>lamiids</taxon>
        <taxon>Solanales</taxon>
        <taxon>Convolvulaceae</taxon>
        <taxon>Cuscuteae</taxon>
        <taxon>Cuscuta</taxon>
        <taxon>Cuscuta subgen. Grammica</taxon>
        <taxon>Cuscuta sect. Cleistogrammica</taxon>
    </lineage>
</organism>
<gene>
    <name evidence="2" type="ORF">DM860_015510</name>
</gene>
<dbReference type="Proteomes" id="UP000249390">
    <property type="component" value="Unassembled WGS sequence"/>
</dbReference>
<dbReference type="InterPro" id="IPR053224">
    <property type="entry name" value="Sensory_adhesion_molecule"/>
</dbReference>
<evidence type="ECO:0000313" key="3">
    <source>
        <dbReference type="Proteomes" id="UP000249390"/>
    </source>
</evidence>
<name>A0A328DHV9_9ASTE</name>
<keyword evidence="1" id="KW-0732">Signal</keyword>
<dbReference type="Gene3D" id="2.120.10.30">
    <property type="entry name" value="TolB, C-terminal domain"/>
    <property type="match status" value="1"/>
</dbReference>
<proteinExistence type="predicted"/>
<evidence type="ECO:0000256" key="1">
    <source>
        <dbReference type="SAM" id="SignalP"/>
    </source>
</evidence>
<feature type="chain" id="PRO_5016344889" description="SMP-30/Gluconolactonase/LRE-like region domain-containing protein" evidence="1">
    <location>
        <begin position="21"/>
        <end position="336"/>
    </location>
</feature>
<reference evidence="2 3" key="1">
    <citation type="submission" date="2018-06" db="EMBL/GenBank/DDBJ databases">
        <title>The Genome of Cuscuta australis (Dodder) Provides Insight into the Evolution of Plant Parasitism.</title>
        <authorList>
            <person name="Liu H."/>
        </authorList>
    </citation>
    <scope>NUCLEOTIDE SEQUENCE [LARGE SCALE GENOMIC DNA]</scope>
    <source>
        <strain evidence="3">cv. Yunnan</strain>
        <tissue evidence="2">Vines</tissue>
    </source>
</reference>
<keyword evidence="3" id="KW-1185">Reference proteome</keyword>
<evidence type="ECO:0008006" key="4">
    <source>
        <dbReference type="Google" id="ProtNLM"/>
    </source>
</evidence>
<dbReference type="EMBL" id="NQVE01000140">
    <property type="protein sequence ID" value="RAL45104.1"/>
    <property type="molecule type" value="Genomic_DNA"/>
</dbReference>
<dbReference type="AlphaFoldDB" id="A0A328DHV9"/>
<evidence type="ECO:0000313" key="2">
    <source>
        <dbReference type="EMBL" id="RAL45104.1"/>
    </source>
</evidence>
<comment type="caution">
    <text evidence="2">The sequence shown here is derived from an EMBL/GenBank/DDBJ whole genome shotgun (WGS) entry which is preliminary data.</text>
</comment>
<dbReference type="SUPFAM" id="SSF63829">
    <property type="entry name" value="Calcium-dependent phosphotriesterase"/>
    <property type="match status" value="1"/>
</dbReference>
<protein>
    <recommendedName>
        <fullName evidence="4">SMP-30/Gluconolactonase/LRE-like region domain-containing protein</fullName>
    </recommendedName>
</protein>
<accession>A0A328DHV9</accession>
<dbReference type="InterPro" id="IPR011042">
    <property type="entry name" value="6-blade_b-propeller_TolB-like"/>
</dbReference>
<feature type="signal peptide" evidence="1">
    <location>
        <begin position="1"/>
        <end position="20"/>
    </location>
</feature>
<sequence>MANSLLCSSKFMLLLFIVSAIPIAFIVHLETAGKTATGTIEYHSTGWLRECAKWDEQGRRFIVTFFDGGVGQIPVPVDYGGDSASPPPILLETPVVKDADLSGNSSLGLAIDRRRNRILVAISDVIRNRFSGVAAYDLSTWNRLFLTKLSGAEDEKSFANDVAVDEVGNAYITDTRGGKIWKIGRDGELKHIIRSPLFTPKEWYKRLVGLNGIVYHPNGYLLVLHTFSGNLYKIQAPPNGDEAKVVSVVNVSSLVFGDGMELVSPNKLVVAGNPTRMLESFDDWESARVVGKFRGSAIHRLSTAATVKDGRVYVNHMIGMGFPHRKHFLVEAVFSS</sequence>
<dbReference type="GO" id="GO:0005783">
    <property type="term" value="C:endoplasmic reticulum"/>
    <property type="evidence" value="ECO:0007669"/>
    <property type="project" value="TreeGrafter"/>
</dbReference>
<dbReference type="PANTHER" id="PTHR31460:SF0">
    <property type="entry name" value="CALCIUM-DEPENDENT PHOSPHOTRIESTERASE SUPERFAMILY PROTEIN-RELATED"/>
    <property type="match status" value="1"/>
</dbReference>